<evidence type="ECO:0000313" key="2">
    <source>
        <dbReference type="EMBL" id="OGK64531.1"/>
    </source>
</evidence>
<dbReference type="Proteomes" id="UP000178450">
    <property type="component" value="Unassembled WGS sequence"/>
</dbReference>
<evidence type="ECO:0000256" key="1">
    <source>
        <dbReference type="SAM" id="Phobius"/>
    </source>
</evidence>
<feature type="transmembrane region" description="Helical" evidence="1">
    <location>
        <begin position="68"/>
        <end position="86"/>
    </location>
</feature>
<gene>
    <name evidence="2" type="ORF">A2209_02430</name>
</gene>
<protein>
    <recommendedName>
        <fullName evidence="4">SMODS and SLOG-associating 2TM effector domain-containing protein</fullName>
    </recommendedName>
</protein>
<sequence>MLAHKQRVEKLLQSDSPKTQWQRELDFFNLKFVHFQQERLIHLLVTLTVGLACLLSCLTTLFYPLAPLYMLDAILMALFWAYLNYYRRLENTAQSWYQTLDDLQKKI</sequence>
<keyword evidence="1" id="KW-0812">Transmembrane</keyword>
<reference evidence="2 3" key="1">
    <citation type="journal article" date="2016" name="Nat. Commun.">
        <title>Thousands of microbial genomes shed light on interconnected biogeochemical processes in an aquifer system.</title>
        <authorList>
            <person name="Anantharaman K."/>
            <person name="Brown C.T."/>
            <person name="Hug L.A."/>
            <person name="Sharon I."/>
            <person name="Castelle C.J."/>
            <person name="Probst A.J."/>
            <person name="Thomas B.C."/>
            <person name="Singh A."/>
            <person name="Wilkins M.J."/>
            <person name="Karaoz U."/>
            <person name="Brodie E.L."/>
            <person name="Williams K.H."/>
            <person name="Hubbard S.S."/>
            <person name="Banfield J.F."/>
        </authorList>
    </citation>
    <scope>NUCLEOTIDE SEQUENCE [LARGE SCALE GENOMIC DNA]</scope>
</reference>
<evidence type="ECO:0008006" key="4">
    <source>
        <dbReference type="Google" id="ProtNLM"/>
    </source>
</evidence>
<comment type="caution">
    <text evidence="2">The sequence shown here is derived from an EMBL/GenBank/DDBJ whole genome shotgun (WGS) entry which is preliminary data.</text>
</comment>
<accession>A0A1F7K9L0</accession>
<dbReference type="EMBL" id="MGBG01000020">
    <property type="protein sequence ID" value="OGK64531.1"/>
    <property type="molecule type" value="Genomic_DNA"/>
</dbReference>
<dbReference type="AlphaFoldDB" id="A0A1F7K9L0"/>
<organism evidence="2 3">
    <name type="scientific">Candidatus Roizmanbacteria bacterium RIFOXYA1_FULL_41_12</name>
    <dbReference type="NCBI Taxonomy" id="1802082"/>
    <lineage>
        <taxon>Bacteria</taxon>
        <taxon>Candidatus Roizmaniibacteriota</taxon>
    </lineage>
</organism>
<keyword evidence="1" id="KW-0472">Membrane</keyword>
<name>A0A1F7K9L0_9BACT</name>
<evidence type="ECO:0000313" key="3">
    <source>
        <dbReference type="Proteomes" id="UP000178450"/>
    </source>
</evidence>
<feature type="transmembrane region" description="Helical" evidence="1">
    <location>
        <begin position="40"/>
        <end position="62"/>
    </location>
</feature>
<proteinExistence type="predicted"/>
<keyword evidence="1" id="KW-1133">Transmembrane helix</keyword>